<dbReference type="AlphaFoldDB" id="A0A5B7IGL7"/>
<reference evidence="2 3" key="1">
    <citation type="submission" date="2019-05" db="EMBL/GenBank/DDBJ databases">
        <title>Another draft genome of Portunus trituberculatus and its Hox gene families provides insights of decapod evolution.</title>
        <authorList>
            <person name="Jeong J.-H."/>
            <person name="Song I."/>
            <person name="Kim S."/>
            <person name="Choi T."/>
            <person name="Kim D."/>
            <person name="Ryu S."/>
            <person name="Kim W."/>
        </authorList>
    </citation>
    <scope>NUCLEOTIDE SEQUENCE [LARGE SCALE GENOMIC DNA]</scope>
    <source>
        <tissue evidence="2">Muscle</tissue>
    </source>
</reference>
<feature type="region of interest" description="Disordered" evidence="1">
    <location>
        <begin position="86"/>
        <end position="127"/>
    </location>
</feature>
<evidence type="ECO:0000313" key="3">
    <source>
        <dbReference type="Proteomes" id="UP000324222"/>
    </source>
</evidence>
<sequence length="127" mass="13593">MPHHSTASPRPTPGQHGTSLTAAHSGRGELARRPIREPVQSDVTPLLPRVLTYIVGHRGGSFNGDCGALKQIYCWPSAARGSGHWTLGTGHGQIPGVSGARRGYEEEKQTCPRRAGSGRAPRLRQGR</sequence>
<dbReference type="EMBL" id="VSRR010055711">
    <property type="protein sequence ID" value="MPC81029.1"/>
    <property type="molecule type" value="Genomic_DNA"/>
</dbReference>
<organism evidence="2 3">
    <name type="scientific">Portunus trituberculatus</name>
    <name type="common">Swimming crab</name>
    <name type="synonym">Neptunus trituberculatus</name>
    <dbReference type="NCBI Taxonomy" id="210409"/>
    <lineage>
        <taxon>Eukaryota</taxon>
        <taxon>Metazoa</taxon>
        <taxon>Ecdysozoa</taxon>
        <taxon>Arthropoda</taxon>
        <taxon>Crustacea</taxon>
        <taxon>Multicrustacea</taxon>
        <taxon>Malacostraca</taxon>
        <taxon>Eumalacostraca</taxon>
        <taxon>Eucarida</taxon>
        <taxon>Decapoda</taxon>
        <taxon>Pleocyemata</taxon>
        <taxon>Brachyura</taxon>
        <taxon>Eubrachyura</taxon>
        <taxon>Portunoidea</taxon>
        <taxon>Portunidae</taxon>
        <taxon>Portuninae</taxon>
        <taxon>Portunus</taxon>
    </lineage>
</organism>
<evidence type="ECO:0000256" key="1">
    <source>
        <dbReference type="SAM" id="MobiDB-lite"/>
    </source>
</evidence>
<feature type="region of interest" description="Disordered" evidence="1">
    <location>
        <begin position="1"/>
        <end position="40"/>
    </location>
</feature>
<feature type="compositionally biased region" description="Polar residues" evidence="1">
    <location>
        <begin position="1"/>
        <end position="22"/>
    </location>
</feature>
<proteinExistence type="predicted"/>
<feature type="compositionally biased region" description="Basic and acidic residues" evidence="1">
    <location>
        <begin position="26"/>
        <end position="36"/>
    </location>
</feature>
<protein>
    <submittedName>
        <fullName evidence="2">Uncharacterized protein</fullName>
    </submittedName>
</protein>
<dbReference type="Proteomes" id="UP000324222">
    <property type="component" value="Unassembled WGS sequence"/>
</dbReference>
<comment type="caution">
    <text evidence="2">The sequence shown here is derived from an EMBL/GenBank/DDBJ whole genome shotgun (WGS) entry which is preliminary data.</text>
</comment>
<name>A0A5B7IGL7_PORTR</name>
<gene>
    <name evidence="2" type="ORF">E2C01_075629</name>
</gene>
<accession>A0A5B7IGL7</accession>
<evidence type="ECO:0000313" key="2">
    <source>
        <dbReference type="EMBL" id="MPC81029.1"/>
    </source>
</evidence>
<keyword evidence="3" id="KW-1185">Reference proteome</keyword>